<dbReference type="AlphaFoldDB" id="A0A1S4FPK6"/>
<organism evidence="14 15">
    <name type="scientific">Aedes aegypti</name>
    <name type="common">Yellowfever mosquito</name>
    <name type="synonym">Culex aegypti</name>
    <dbReference type="NCBI Taxonomy" id="7159"/>
    <lineage>
        <taxon>Eukaryota</taxon>
        <taxon>Metazoa</taxon>
        <taxon>Ecdysozoa</taxon>
        <taxon>Arthropoda</taxon>
        <taxon>Hexapoda</taxon>
        <taxon>Insecta</taxon>
        <taxon>Pterygota</taxon>
        <taxon>Neoptera</taxon>
        <taxon>Endopterygota</taxon>
        <taxon>Diptera</taxon>
        <taxon>Nematocera</taxon>
        <taxon>Culicoidea</taxon>
        <taxon>Culicidae</taxon>
        <taxon>Culicinae</taxon>
        <taxon>Aedini</taxon>
        <taxon>Aedes</taxon>
        <taxon>Stegomyia</taxon>
    </lineage>
</organism>
<evidence type="ECO:0000256" key="6">
    <source>
        <dbReference type="ARBA" id="ARBA00022737"/>
    </source>
</evidence>
<dbReference type="FunFam" id="2.130.10.10:FF:000584">
    <property type="entry name" value="Dynein intermediate chain 2"/>
    <property type="match status" value="1"/>
</dbReference>
<dbReference type="InterPro" id="IPR015943">
    <property type="entry name" value="WD40/YVTN_repeat-like_dom_sf"/>
</dbReference>
<dbReference type="GO" id="GO:0045503">
    <property type="term" value="F:dynein light chain binding"/>
    <property type="evidence" value="ECO:0007669"/>
    <property type="project" value="TreeGrafter"/>
</dbReference>
<dbReference type="HOGENOM" id="CLU_022406_1_0_1"/>
<evidence type="ECO:0000256" key="7">
    <source>
        <dbReference type="ARBA" id="ARBA00023017"/>
    </source>
</evidence>
<keyword evidence="6" id="KW-0677">Repeat</keyword>
<dbReference type="OrthoDB" id="366230at2759"/>
<dbReference type="GO" id="GO:0003341">
    <property type="term" value="P:cilium movement"/>
    <property type="evidence" value="ECO:0007669"/>
    <property type="project" value="TreeGrafter"/>
</dbReference>
<keyword evidence="10" id="KW-0206">Cytoskeleton</keyword>
<evidence type="ECO:0000256" key="1">
    <source>
        <dbReference type="ARBA" id="ARBA00004430"/>
    </source>
</evidence>
<feature type="repeat" description="WD" evidence="12">
    <location>
        <begin position="256"/>
        <end position="292"/>
    </location>
</feature>
<evidence type="ECO:0000256" key="2">
    <source>
        <dbReference type="ARBA" id="ARBA00011059"/>
    </source>
</evidence>
<evidence type="ECO:0000313" key="14">
    <source>
        <dbReference type="EMBL" id="EAT37861.1"/>
    </source>
</evidence>
<dbReference type="GO" id="GO:0036157">
    <property type="term" value="C:outer dynein arm"/>
    <property type="evidence" value="ECO:0007669"/>
    <property type="project" value="TreeGrafter"/>
</dbReference>
<keyword evidence="4 12" id="KW-0853">WD repeat</keyword>
<keyword evidence="7" id="KW-0243">Dynein</keyword>
<dbReference type="GO" id="GO:0036158">
    <property type="term" value="P:outer dynein arm assembly"/>
    <property type="evidence" value="ECO:0007669"/>
    <property type="project" value="TreeGrafter"/>
</dbReference>
<dbReference type="KEGG" id="aag:5573027"/>
<keyword evidence="9" id="KW-0505">Motor protein</keyword>
<evidence type="ECO:0000256" key="3">
    <source>
        <dbReference type="ARBA" id="ARBA00022490"/>
    </source>
</evidence>
<accession>A0A1S4FPK6</accession>
<gene>
    <name evidence="14" type="ORF">AaeL_AAEL010197</name>
</gene>
<dbReference type="Gene3D" id="2.130.10.10">
    <property type="entry name" value="YVTN repeat-like/Quinoprotein amine dehydrogenase"/>
    <property type="match status" value="2"/>
</dbReference>
<dbReference type="OMA" id="WDFFYRQ"/>
<comment type="subcellular location">
    <subcellularLocation>
        <location evidence="1">Cytoplasm</location>
        <location evidence="1">Cytoskeleton</location>
        <location evidence="1">Cilium axoneme</location>
    </subcellularLocation>
</comment>
<dbReference type="SUPFAM" id="SSF50978">
    <property type="entry name" value="WD40 repeat-like"/>
    <property type="match status" value="1"/>
</dbReference>
<evidence type="ECO:0000256" key="12">
    <source>
        <dbReference type="PROSITE-ProRule" id="PRU00221"/>
    </source>
</evidence>
<reference evidence="14" key="3">
    <citation type="submission" date="2012-09" db="EMBL/GenBank/DDBJ databases">
        <authorList>
            <consortium name="VectorBase"/>
        </authorList>
    </citation>
    <scope>NUCLEOTIDE SEQUENCE</scope>
    <source>
        <strain evidence="14">Liverpool</strain>
    </source>
</reference>
<proteinExistence type="inferred from homology"/>
<dbReference type="InterPro" id="IPR001680">
    <property type="entry name" value="WD40_rpt"/>
</dbReference>
<protein>
    <submittedName>
        <fullName evidence="14">AAEL010197-PA</fullName>
    </submittedName>
</protein>
<keyword evidence="5" id="KW-0493">Microtubule</keyword>
<dbReference type="PROSITE" id="PS50082">
    <property type="entry name" value="WD_REPEATS_2"/>
    <property type="match status" value="1"/>
</dbReference>
<dbReference type="FunFam" id="2.130.10.10:FF:000975">
    <property type="entry name" value="Dynein, axonemal, intermediate chain 2a"/>
    <property type="match status" value="1"/>
</dbReference>
<feature type="region of interest" description="Disordered" evidence="13">
    <location>
        <begin position="555"/>
        <end position="591"/>
    </location>
</feature>
<evidence type="ECO:0000256" key="5">
    <source>
        <dbReference type="ARBA" id="ARBA00022701"/>
    </source>
</evidence>
<dbReference type="PANTHER" id="PTHR12442">
    <property type="entry name" value="DYNEIN INTERMEDIATE CHAIN"/>
    <property type="match status" value="1"/>
</dbReference>
<evidence type="ECO:0000256" key="10">
    <source>
        <dbReference type="ARBA" id="ARBA00023212"/>
    </source>
</evidence>
<dbReference type="EMBL" id="CH477645">
    <property type="protein sequence ID" value="EAT37861.1"/>
    <property type="molecule type" value="Genomic_DNA"/>
</dbReference>
<dbReference type="CTD" id="64446"/>
<dbReference type="GO" id="GO:0005874">
    <property type="term" value="C:microtubule"/>
    <property type="evidence" value="ECO:0007669"/>
    <property type="project" value="UniProtKB-KW"/>
</dbReference>
<dbReference type="GO" id="GO:0045504">
    <property type="term" value="F:dynein heavy chain binding"/>
    <property type="evidence" value="ECO:0007669"/>
    <property type="project" value="TreeGrafter"/>
</dbReference>
<keyword evidence="11" id="KW-0966">Cell projection</keyword>
<sequence>MDIEYAYQKERREFGRQCLFSDKNKVEFSEPANHEFFKEYILRDPVDVGTQYSHQMALSEVNTESAEYENRGILHSEGGWPKDVNYLDPEQTVRYRRKIEKDENYVSQLTSMMKPMEHCIYQNNAVNIYENYFEGLDPAPLMEKSSSRTLNVYRDPSIYKQPVTHLSWSPDGGSKIAVSHCNLNFQETSGKAVCSYIWETENPNAPLLRFTPHSSIICLEYNQKDPTTLVSGMYNGQVAAWDTRNVKAPVMISEREHSHRASVNSTLWINSKSGTEFFSGSSDSQVMWWDIRKLSQPIDTLLMDPIKSDEQDLSRSYGVSCLEYETSIPTRFMCGTEQGMLFSCNRKGKSPSEKIVYRLPCHTGPIYSLTRNPAFVKNFLTVGDWIARIWSEDCRESSIIWTKHHSVMLTDGVWNPTRYSIFYISRVDGVLDAWDLLQQQSDPILSIKVCDESLRCLRAHEGGYLVGAGSIKGATFLLEMSDNMTSIKNDKPLLTAMLERENRREKILEAKSREMKLKVRSLHRQEDTVDDKPKLFQCKSACEAAEQEFLQTLERERKARVPEEYDQDYDPRKIAQEELMEEGRSDEEMLG</sequence>
<dbReference type="InterPro" id="IPR050687">
    <property type="entry name" value="Dynein_IC"/>
</dbReference>
<keyword evidence="8" id="KW-0969">Cilium</keyword>
<dbReference type="PANTHER" id="PTHR12442:SF7">
    <property type="entry name" value="DYNEIN AXONEMAL INTERMEDIATE CHAIN 2"/>
    <property type="match status" value="1"/>
</dbReference>
<evidence type="ECO:0000256" key="4">
    <source>
        <dbReference type="ARBA" id="ARBA00022574"/>
    </source>
</evidence>
<dbReference type="InterPro" id="IPR036322">
    <property type="entry name" value="WD40_repeat_dom_sf"/>
</dbReference>
<evidence type="ECO:0000256" key="11">
    <source>
        <dbReference type="ARBA" id="ARBA00023273"/>
    </source>
</evidence>
<comment type="similarity">
    <text evidence="2">Belongs to the dynein intermediate chain family.</text>
</comment>
<reference evidence="14" key="1">
    <citation type="submission" date="2005-10" db="EMBL/GenBank/DDBJ databases">
        <authorList>
            <person name="Loftus B.J."/>
            <person name="Nene V.M."/>
            <person name="Hannick L.I."/>
            <person name="Bidwell S."/>
            <person name="Haas B."/>
            <person name="Amedeo P."/>
            <person name="Orvis J."/>
            <person name="Wortman J.R."/>
            <person name="White O.R."/>
            <person name="Salzberg S."/>
            <person name="Shumway M."/>
            <person name="Koo H."/>
            <person name="Zhao Y."/>
            <person name="Holmes M."/>
            <person name="Miller J."/>
            <person name="Schatz M."/>
            <person name="Pop M."/>
            <person name="Pai G."/>
            <person name="Utterback T."/>
            <person name="Rogers Y.-H."/>
            <person name="Kravitz S."/>
            <person name="Fraser C.M."/>
        </authorList>
    </citation>
    <scope>NUCLEOTIDE SEQUENCE</scope>
    <source>
        <strain evidence="14">Liverpool</strain>
    </source>
</reference>
<dbReference type="Proteomes" id="UP000682892">
    <property type="component" value="Unassembled WGS sequence"/>
</dbReference>
<evidence type="ECO:0000313" key="15">
    <source>
        <dbReference type="Proteomes" id="UP000682892"/>
    </source>
</evidence>
<name>A0A1S4FPK6_AEDAE</name>
<evidence type="ECO:0000256" key="9">
    <source>
        <dbReference type="ARBA" id="ARBA00023175"/>
    </source>
</evidence>
<keyword evidence="3" id="KW-0963">Cytoplasm</keyword>
<reference evidence="14" key="2">
    <citation type="journal article" date="2007" name="Science">
        <title>Genome sequence of Aedes aegypti, a major arbovirus vector.</title>
        <authorList>
            <person name="Nene V."/>
            <person name="Wortman J.R."/>
            <person name="Lawson D."/>
            <person name="Haas B."/>
            <person name="Kodira C."/>
            <person name="Tu Z.J."/>
            <person name="Loftus B."/>
            <person name="Xi Z."/>
            <person name="Megy K."/>
            <person name="Grabherr M."/>
            <person name="Ren Q."/>
            <person name="Zdobnov E.M."/>
            <person name="Lobo N.F."/>
            <person name="Campbell K.S."/>
            <person name="Brown S.E."/>
            <person name="Bonaldo M.F."/>
            <person name="Zhu J."/>
            <person name="Sinkins S.P."/>
            <person name="Hogenkamp D.G."/>
            <person name="Amedeo P."/>
            <person name="Arensburger P."/>
            <person name="Atkinson P.W."/>
            <person name="Bidwell S."/>
            <person name="Biedler J."/>
            <person name="Birney E."/>
            <person name="Bruggner R.V."/>
            <person name="Costas J."/>
            <person name="Coy M.R."/>
            <person name="Crabtree J."/>
            <person name="Crawford M."/>
            <person name="Debruyn B."/>
            <person name="Decaprio D."/>
            <person name="Eiglmeier K."/>
            <person name="Eisenstadt E."/>
            <person name="El-Dorry H."/>
            <person name="Gelbart W.M."/>
            <person name="Gomes S.L."/>
            <person name="Hammond M."/>
            <person name="Hannick L.I."/>
            <person name="Hogan J.R."/>
            <person name="Holmes M.H."/>
            <person name="Jaffe D."/>
            <person name="Johnston J.S."/>
            <person name="Kennedy R.C."/>
            <person name="Koo H."/>
            <person name="Kravitz S."/>
            <person name="Kriventseva E.V."/>
            <person name="Kulp D."/>
            <person name="Labutti K."/>
            <person name="Lee E."/>
            <person name="Li S."/>
            <person name="Lovin D.D."/>
            <person name="Mao C."/>
            <person name="Mauceli E."/>
            <person name="Menck C.F."/>
            <person name="Miller J.R."/>
            <person name="Montgomery P."/>
            <person name="Mori A."/>
            <person name="Nascimento A.L."/>
            <person name="Naveira H.F."/>
            <person name="Nusbaum C."/>
            <person name="O'leary S."/>
            <person name="Orvis J."/>
            <person name="Pertea M."/>
            <person name="Quesneville H."/>
            <person name="Reidenbach K.R."/>
            <person name="Rogers Y.H."/>
            <person name="Roth C.W."/>
            <person name="Schneider J.R."/>
            <person name="Schatz M."/>
            <person name="Shumway M."/>
            <person name="Stanke M."/>
            <person name="Stinson E.O."/>
            <person name="Tubio J.M."/>
            <person name="Vanzee J.P."/>
            <person name="Verjovski-Almeida S."/>
            <person name="Werner D."/>
            <person name="White O."/>
            <person name="Wyder S."/>
            <person name="Zeng Q."/>
            <person name="Zhao Q."/>
            <person name="Zhao Y."/>
            <person name="Hill C.A."/>
            <person name="Raikhel A.S."/>
            <person name="Soares M.B."/>
            <person name="Knudson D.L."/>
            <person name="Lee N.H."/>
            <person name="Galagan J."/>
            <person name="Salzberg S.L."/>
            <person name="Paulsen I.T."/>
            <person name="Dimopoulos G."/>
            <person name="Collins F.H."/>
            <person name="Birren B."/>
            <person name="Fraser-Liggett C.M."/>
            <person name="Severson D.W."/>
        </authorList>
    </citation>
    <scope>NUCLEOTIDE SEQUENCE [LARGE SCALE GENOMIC DNA]</scope>
    <source>
        <strain evidence="14">Liverpool</strain>
    </source>
</reference>
<evidence type="ECO:0000256" key="8">
    <source>
        <dbReference type="ARBA" id="ARBA00023069"/>
    </source>
</evidence>
<dbReference type="SMART" id="SM00320">
    <property type="entry name" value="WD40"/>
    <property type="match status" value="4"/>
</dbReference>
<evidence type="ECO:0000256" key="13">
    <source>
        <dbReference type="SAM" id="MobiDB-lite"/>
    </source>
</evidence>